<feature type="repeat" description="ANK" evidence="12">
    <location>
        <begin position="195"/>
        <end position="227"/>
    </location>
</feature>
<evidence type="ECO:0000256" key="10">
    <source>
        <dbReference type="ARBA" id="ARBA00023180"/>
    </source>
</evidence>
<proteinExistence type="predicted"/>
<keyword evidence="4 15" id="KW-0812">Transmembrane</keyword>
<evidence type="ECO:0000256" key="2">
    <source>
        <dbReference type="ARBA" id="ARBA00022448"/>
    </source>
</evidence>
<evidence type="ECO:0000313" key="17">
    <source>
        <dbReference type="EMBL" id="CAD1478805.1"/>
    </source>
</evidence>
<keyword evidence="8" id="KW-0406">Ion transport</keyword>
<evidence type="ECO:0000256" key="4">
    <source>
        <dbReference type="ARBA" id="ARBA00022692"/>
    </source>
</evidence>
<evidence type="ECO:0000256" key="12">
    <source>
        <dbReference type="PROSITE-ProRule" id="PRU00023"/>
    </source>
</evidence>
<dbReference type="InterPro" id="IPR036770">
    <property type="entry name" value="Ankyrin_rpt-contain_sf"/>
</dbReference>
<feature type="domain" description="Ion transport" evidence="16">
    <location>
        <begin position="552"/>
        <end position="775"/>
    </location>
</feature>
<feature type="transmembrane region" description="Helical" evidence="15">
    <location>
        <begin position="552"/>
        <end position="573"/>
    </location>
</feature>
<dbReference type="Pfam" id="PF10595">
    <property type="entry name" value="FAM161A_B"/>
    <property type="match status" value="1"/>
</dbReference>
<dbReference type="SUPFAM" id="SSF48403">
    <property type="entry name" value="Ankyrin repeat"/>
    <property type="match status" value="1"/>
</dbReference>
<evidence type="ECO:0000256" key="7">
    <source>
        <dbReference type="ARBA" id="ARBA00023043"/>
    </source>
</evidence>
<dbReference type="PANTHER" id="PTHR47143:SF1">
    <property type="entry name" value="ION_TRANS DOMAIN-CONTAINING PROTEIN"/>
    <property type="match status" value="1"/>
</dbReference>
<dbReference type="PROSITE" id="PS50088">
    <property type="entry name" value="ANK_REPEAT"/>
    <property type="match status" value="8"/>
</dbReference>
<keyword evidence="5" id="KW-0677">Repeat</keyword>
<keyword evidence="3" id="KW-0716">Sensory transduction</keyword>
<evidence type="ECO:0000256" key="3">
    <source>
        <dbReference type="ARBA" id="ARBA00022606"/>
    </source>
</evidence>
<feature type="repeat" description="ANK" evidence="12">
    <location>
        <begin position="261"/>
        <end position="293"/>
    </location>
</feature>
<feature type="region of interest" description="Disordered" evidence="14">
    <location>
        <begin position="1514"/>
        <end position="1569"/>
    </location>
</feature>
<keyword evidence="9 15" id="KW-0472">Membrane</keyword>
<feature type="coiled-coil region" evidence="13">
    <location>
        <begin position="1377"/>
        <end position="1404"/>
    </location>
</feature>
<dbReference type="InterPro" id="IPR019579">
    <property type="entry name" value="FAM161A/B"/>
</dbReference>
<feature type="repeat" description="ANK" evidence="12">
    <location>
        <begin position="361"/>
        <end position="393"/>
    </location>
</feature>
<evidence type="ECO:0000313" key="18">
    <source>
        <dbReference type="Proteomes" id="UP000752696"/>
    </source>
</evidence>
<organism evidence="17 18">
    <name type="scientific">Heterotrigona itama</name>
    <dbReference type="NCBI Taxonomy" id="395501"/>
    <lineage>
        <taxon>Eukaryota</taxon>
        <taxon>Metazoa</taxon>
        <taxon>Ecdysozoa</taxon>
        <taxon>Arthropoda</taxon>
        <taxon>Hexapoda</taxon>
        <taxon>Insecta</taxon>
        <taxon>Pterygota</taxon>
        <taxon>Neoptera</taxon>
        <taxon>Endopterygota</taxon>
        <taxon>Hymenoptera</taxon>
        <taxon>Apocrita</taxon>
        <taxon>Aculeata</taxon>
        <taxon>Apoidea</taxon>
        <taxon>Anthophila</taxon>
        <taxon>Apidae</taxon>
        <taxon>Heterotrigona</taxon>
    </lineage>
</organism>
<accession>A0A6V7HEX8</accession>
<feature type="transmembrane region" description="Helical" evidence="15">
    <location>
        <begin position="579"/>
        <end position="597"/>
    </location>
</feature>
<keyword evidence="13" id="KW-0175">Coiled coil</keyword>
<dbReference type="Pfam" id="PF00520">
    <property type="entry name" value="Ion_trans"/>
    <property type="match status" value="1"/>
</dbReference>
<gene>
    <name evidence="17" type="ORF">MHI_LOCUS826048</name>
</gene>
<feature type="repeat" description="ANK" evidence="12">
    <location>
        <begin position="229"/>
        <end position="261"/>
    </location>
</feature>
<evidence type="ECO:0000256" key="15">
    <source>
        <dbReference type="SAM" id="Phobius"/>
    </source>
</evidence>
<feature type="coiled-coil region" evidence="13">
    <location>
        <begin position="1021"/>
        <end position="1052"/>
    </location>
</feature>
<dbReference type="PANTHER" id="PTHR47143">
    <property type="entry name" value="TRANSIENT RECEPTOR POTENTIAL CATION CHANNEL PROTEIN PAINLESS"/>
    <property type="match status" value="1"/>
</dbReference>
<comment type="caution">
    <text evidence="17">The sequence shown here is derived from an EMBL/GenBank/DDBJ whole genome shotgun (WGS) entry which is preliminary data.</text>
</comment>
<feature type="transmembrane region" description="Helical" evidence="15">
    <location>
        <begin position="609"/>
        <end position="626"/>
    </location>
</feature>
<feature type="repeat" description="ANK" evidence="12">
    <location>
        <begin position="429"/>
        <end position="461"/>
    </location>
</feature>
<feature type="repeat" description="ANK" evidence="12">
    <location>
        <begin position="294"/>
        <end position="321"/>
    </location>
</feature>
<dbReference type="SMART" id="SM00248">
    <property type="entry name" value="ANK"/>
    <property type="match status" value="9"/>
</dbReference>
<comment type="subcellular location">
    <subcellularLocation>
        <location evidence="1">Membrane</location>
        <topology evidence="1">Multi-pass membrane protein</topology>
    </subcellularLocation>
</comment>
<keyword evidence="18" id="KW-1185">Reference proteome</keyword>
<keyword evidence="11" id="KW-0407">Ion channel</keyword>
<feature type="repeat" description="ANK" evidence="12">
    <location>
        <begin position="394"/>
        <end position="428"/>
    </location>
</feature>
<feature type="transmembrane region" description="Helical" evidence="15">
    <location>
        <begin position="680"/>
        <end position="701"/>
    </location>
</feature>
<feature type="non-terminal residue" evidence="17">
    <location>
        <position position="1606"/>
    </location>
</feature>
<dbReference type="InterPro" id="IPR052076">
    <property type="entry name" value="TRP_cation_channel"/>
</dbReference>
<dbReference type="OrthoDB" id="7464126at2759"/>
<name>A0A6V7HEX8_9HYME</name>
<keyword evidence="6 15" id="KW-1133">Transmembrane helix</keyword>
<dbReference type="InterPro" id="IPR005821">
    <property type="entry name" value="Ion_trans_dom"/>
</dbReference>
<dbReference type="GO" id="GO:0034703">
    <property type="term" value="C:cation channel complex"/>
    <property type="evidence" value="ECO:0007669"/>
    <property type="project" value="UniProtKB-ARBA"/>
</dbReference>
<evidence type="ECO:0000256" key="5">
    <source>
        <dbReference type="ARBA" id="ARBA00022737"/>
    </source>
</evidence>
<evidence type="ECO:0000256" key="8">
    <source>
        <dbReference type="ARBA" id="ARBA00023065"/>
    </source>
</evidence>
<keyword evidence="2" id="KW-0813">Transport</keyword>
<feature type="repeat" description="ANK" evidence="12">
    <location>
        <begin position="328"/>
        <end position="360"/>
    </location>
</feature>
<evidence type="ECO:0000256" key="1">
    <source>
        <dbReference type="ARBA" id="ARBA00004141"/>
    </source>
</evidence>
<dbReference type="Proteomes" id="UP000752696">
    <property type="component" value="Unassembled WGS sequence"/>
</dbReference>
<reference evidence="17" key="1">
    <citation type="submission" date="2020-07" db="EMBL/GenBank/DDBJ databases">
        <authorList>
            <person name="Nazaruddin N."/>
        </authorList>
    </citation>
    <scope>NUCLEOTIDE SEQUENCE</scope>
</reference>
<dbReference type="InterPro" id="IPR002110">
    <property type="entry name" value="Ankyrin_rpt"/>
</dbReference>
<dbReference type="Pfam" id="PF12796">
    <property type="entry name" value="Ank_2"/>
    <property type="match status" value="3"/>
</dbReference>
<dbReference type="PROSITE" id="PS50297">
    <property type="entry name" value="ANK_REP_REGION"/>
    <property type="match status" value="8"/>
</dbReference>
<evidence type="ECO:0000256" key="13">
    <source>
        <dbReference type="SAM" id="Coils"/>
    </source>
</evidence>
<dbReference type="Gene3D" id="1.25.40.20">
    <property type="entry name" value="Ankyrin repeat-containing domain"/>
    <property type="match status" value="1"/>
</dbReference>
<evidence type="ECO:0000256" key="11">
    <source>
        <dbReference type="ARBA" id="ARBA00023303"/>
    </source>
</evidence>
<sequence length="1606" mass="183130">NMSILKKKPLLNKFLNNHNFQEELNVMPLSSTANNYIENCEDIWMNDMEESSISSEYSSEPVICHIKERQITNQQPWNTEEIILALSDLPAGKHALSIISTLHGDILDKVLHEFLNIDNNKVKNIQKTPTPSFANGCVQNTLMNIEDEATLNTTVLQLFIRWPNTCLLVSCYLGYVNLVKALLNKNAKVSAKDSDGRTPLHLAACTASLTILEELLKHGANPNEWDFSKKYTPLHCAAATGDLACVKYLIKSKADVNAEIYGKTPVYYAVLSNAADCVKALLEAGASPNNSQVYTETPLHVAAGLGSIICTKLLLTYGADVRFQFGPMKSTPLHLAAEEGSAECTKLLLEAGAACEAQNARGQTPMHLAVLSQSIETLDILLNIGANVNIEDNDGRTPLHAAVAKSARGIEMVKILLKAGTLVNKADKFGYTPLHIAALNEKSSTVITLLSKGADLTARTKGGISALSFIVRRTPDVLPRFISRLDQAISLHDHELGDVDCELRLDFRPLLSGGRGETDLMLCLVEAGQRHVLKHPLCESFLYLKWLRIRKFFLLSLIFHSIFVAFFTAYIVVEKFRGVLFWPVLIFTITLASKEFFQMAHGICSYIKRWENWLQWSVVLLSSIVLNMPKQYHSLQGHGWQCHISAISILLIWILLMMVIGKFPMFGLYIQMFTQVSINFFKFLGAYIFLIVGFSLGFNVLLQNDSFNHPLIALLKAIVMMSGELEFEDIFISTQSPIEHSGTAHLMFLSFVILVTIILANLMMGLAVSDIQELRRCAGLDGLVRRAELVAHLEHMLFSKLLDHAPNIIMKICRRGALLLHPPHYCAIYIRPNDPREKRLPQELIRAIYYLVIEKKHKNIRIKGSSIYNAHNIEMDISRLSRFYSSTSNDNNQQLNELAAELKRCSFNITTRLDKLTSKVESLVKDCTNSTMAEHRGTSFYNSCVKVPIDPCSRQPNPSYERIGSKKSKEDNFYNKCKINFMENDQLIKECKISDPTQIMDNFLEFLDSIPDYDQVYHLSNEQFKQEVDHLKRKQKLLLKNLENSLINHENVNVSKFSVSKCNQKSKIKSKNDINDLILNGKKCYLEESRTPSPLLFLSSKFDGLSEDQDLLTNSKSYKGNGTICKEKICLNDENWLNSNDNIESDIDSIETRSLPANITKEWHPTVPKPFSFTIREEAIKEQKCKNLENNKKNSRRKRRVRPIPLTSKIPLYDKLLAEKEERSRIIREESALNLMSQVRPFRLECDRRAWRFLTRSSPEIRNKSVNMNTNFKAKPVPKNLFSTEIYDRMLEDEYYRQLQKQLRAVQLMKSSSLPPSMARRERVKSTCIRLQNTNKNYNENIYKNVSHLTNNNLMPLERYKSMVPFLPIRGNNLAAILRCQVSREKLEREIREKMEERRREQAVKIKQSLIGRNPVWRALRCSARHEHERDLNIRTLLRRDEAREQEERHRLQMEMMLDRVAQIPTLFERHSQSYQSLIEGKQNINKKMLQQRKKKKQHKQILNTISSYMNCENISRPDSGSSTSSSCTSLSASQSLNSSNTSISQSSGMSITKSQTSLSKKKGDRSQLKVSINETAELIEDQNKSNKFCNNECLISNNDRNENSS</sequence>
<evidence type="ECO:0000256" key="14">
    <source>
        <dbReference type="SAM" id="MobiDB-lite"/>
    </source>
</evidence>
<keyword evidence="10" id="KW-0325">Glycoprotein</keyword>
<protein>
    <recommendedName>
        <fullName evidence="16">Ion transport domain-containing protein</fullName>
    </recommendedName>
</protein>
<feature type="transmembrane region" description="Helical" evidence="15">
    <location>
        <begin position="746"/>
        <end position="768"/>
    </location>
</feature>
<evidence type="ECO:0000256" key="9">
    <source>
        <dbReference type="ARBA" id="ARBA00023136"/>
    </source>
</evidence>
<feature type="compositionally biased region" description="Low complexity" evidence="14">
    <location>
        <begin position="1520"/>
        <end position="1555"/>
    </location>
</feature>
<feature type="transmembrane region" description="Helical" evidence="15">
    <location>
        <begin position="638"/>
        <end position="660"/>
    </location>
</feature>
<evidence type="ECO:0000256" key="6">
    <source>
        <dbReference type="ARBA" id="ARBA00022989"/>
    </source>
</evidence>
<dbReference type="Pfam" id="PF13637">
    <property type="entry name" value="Ank_4"/>
    <property type="match status" value="1"/>
</dbReference>
<evidence type="ECO:0000259" key="16">
    <source>
        <dbReference type="Pfam" id="PF00520"/>
    </source>
</evidence>
<dbReference type="GO" id="GO:0005216">
    <property type="term" value="F:monoatomic ion channel activity"/>
    <property type="evidence" value="ECO:0007669"/>
    <property type="project" value="InterPro"/>
</dbReference>
<dbReference type="EMBL" id="CAJDYZ010011027">
    <property type="protein sequence ID" value="CAD1478805.1"/>
    <property type="molecule type" value="Genomic_DNA"/>
</dbReference>
<keyword evidence="7 12" id="KW-0040">ANK repeat</keyword>